<evidence type="ECO:0000256" key="2">
    <source>
        <dbReference type="ARBA" id="ARBA00022692"/>
    </source>
</evidence>
<dbReference type="SMART" id="SM00679">
    <property type="entry name" value="CTNS"/>
    <property type="match status" value="2"/>
</dbReference>
<evidence type="ECO:0000313" key="8">
    <source>
        <dbReference type="Proteomes" id="UP000518752"/>
    </source>
</evidence>
<feature type="transmembrane region" description="Helical" evidence="6">
    <location>
        <begin position="54"/>
        <end position="78"/>
    </location>
</feature>
<feature type="transmembrane region" description="Helical" evidence="6">
    <location>
        <begin position="238"/>
        <end position="262"/>
    </location>
</feature>
<sequence>MSTCVAVRIPAAMSYQTDRLASIMTGSRLLLPLDSAVAWFFLTLPNGSSEGLSPVFLFLGVTSAASGMLNMFTMQWGIIKCCRFLSFGSCMEMTAGVMQVSLQWAMFTLIMVLYMLYYPPHLKYVDLELDYDESRPLRLAKSNEKTREWKLSMVVSWLAAAHLIIIAFTTGFLLATFPPSPSPSPSPSPEPIPTPSPDDSTMAHSVAQWATFLGVSSALLAAVQYIPQILHTFRHKVVGALSIPMMCIQTPGAVLMVLSIALRPGTNWTSWITFAVAGIMQGTLLVMCICWKIRQRRLGIDDFGNRTPDDPMAGSYLSTTSSLARSDSNRHPAEDLDVPGLVAENEDAAAIRVALANALESAVESDVRSGGIRQAREIPFHSLGEEDERTPLLSTAETAPRSNTRRWYGF</sequence>
<dbReference type="InterPro" id="IPR051415">
    <property type="entry name" value="LAAT-1"/>
</dbReference>
<gene>
    <name evidence="7" type="ORF">D9757_001255</name>
</gene>
<keyword evidence="2 6" id="KW-0812">Transmembrane</keyword>
<evidence type="ECO:0000256" key="6">
    <source>
        <dbReference type="SAM" id="Phobius"/>
    </source>
</evidence>
<dbReference type="Proteomes" id="UP000518752">
    <property type="component" value="Unassembled WGS sequence"/>
</dbReference>
<evidence type="ECO:0000256" key="4">
    <source>
        <dbReference type="ARBA" id="ARBA00023136"/>
    </source>
</evidence>
<name>A0A8H5MGG1_9AGAR</name>
<dbReference type="AlphaFoldDB" id="A0A8H5MGG1"/>
<feature type="compositionally biased region" description="Pro residues" evidence="5">
    <location>
        <begin position="180"/>
        <end position="196"/>
    </location>
</feature>
<dbReference type="OrthoDB" id="19344at2759"/>
<dbReference type="GO" id="GO:0016020">
    <property type="term" value="C:membrane"/>
    <property type="evidence" value="ECO:0007669"/>
    <property type="project" value="UniProtKB-SubCell"/>
</dbReference>
<dbReference type="PANTHER" id="PTHR16201:SF11">
    <property type="entry name" value="PQ-LOOP REPEAT-CONTAINING PROTEIN"/>
    <property type="match status" value="1"/>
</dbReference>
<keyword evidence="3 6" id="KW-1133">Transmembrane helix</keyword>
<evidence type="ECO:0000313" key="7">
    <source>
        <dbReference type="EMBL" id="KAF5392964.1"/>
    </source>
</evidence>
<feature type="region of interest" description="Disordered" evidence="5">
    <location>
        <begin position="180"/>
        <end position="202"/>
    </location>
</feature>
<dbReference type="PANTHER" id="PTHR16201">
    <property type="entry name" value="SEVEN TRANSMEMBRANE PROTEIN 1-RELATED"/>
    <property type="match status" value="1"/>
</dbReference>
<dbReference type="InterPro" id="IPR006603">
    <property type="entry name" value="PQ-loop_rpt"/>
</dbReference>
<evidence type="ECO:0000256" key="1">
    <source>
        <dbReference type="ARBA" id="ARBA00004141"/>
    </source>
</evidence>
<keyword evidence="4 6" id="KW-0472">Membrane</keyword>
<evidence type="ECO:0000256" key="3">
    <source>
        <dbReference type="ARBA" id="ARBA00022989"/>
    </source>
</evidence>
<evidence type="ECO:0000256" key="5">
    <source>
        <dbReference type="SAM" id="MobiDB-lite"/>
    </source>
</evidence>
<comment type="subcellular location">
    <subcellularLocation>
        <location evidence="1">Membrane</location>
        <topology evidence="1">Multi-pass membrane protein</topology>
    </subcellularLocation>
</comment>
<feature type="compositionally biased region" description="Polar residues" evidence="5">
    <location>
        <begin position="316"/>
        <end position="326"/>
    </location>
</feature>
<reference evidence="7 8" key="1">
    <citation type="journal article" date="2020" name="ISME J.">
        <title>Uncovering the hidden diversity of litter-decomposition mechanisms in mushroom-forming fungi.</title>
        <authorList>
            <person name="Floudas D."/>
            <person name="Bentzer J."/>
            <person name="Ahren D."/>
            <person name="Johansson T."/>
            <person name="Persson P."/>
            <person name="Tunlid A."/>
        </authorList>
    </citation>
    <scope>NUCLEOTIDE SEQUENCE [LARGE SCALE GENOMIC DNA]</scope>
    <source>
        <strain evidence="7 8">CBS 406.79</strain>
    </source>
</reference>
<feature type="transmembrane region" description="Helical" evidence="6">
    <location>
        <begin position="98"/>
        <end position="117"/>
    </location>
</feature>
<comment type="caution">
    <text evidence="7">The sequence shown here is derived from an EMBL/GenBank/DDBJ whole genome shotgun (WGS) entry which is preliminary data.</text>
</comment>
<feature type="transmembrane region" description="Helical" evidence="6">
    <location>
        <begin position="154"/>
        <end position="177"/>
    </location>
</feature>
<feature type="region of interest" description="Disordered" evidence="5">
    <location>
        <begin position="311"/>
        <end position="332"/>
    </location>
</feature>
<keyword evidence="8" id="KW-1185">Reference proteome</keyword>
<dbReference type="EMBL" id="JAACJN010000003">
    <property type="protein sequence ID" value="KAF5392964.1"/>
    <property type="molecule type" value="Genomic_DNA"/>
</dbReference>
<feature type="transmembrane region" description="Helical" evidence="6">
    <location>
        <begin position="20"/>
        <end position="42"/>
    </location>
</feature>
<organism evidence="7 8">
    <name type="scientific">Collybiopsis confluens</name>
    <dbReference type="NCBI Taxonomy" id="2823264"/>
    <lineage>
        <taxon>Eukaryota</taxon>
        <taxon>Fungi</taxon>
        <taxon>Dikarya</taxon>
        <taxon>Basidiomycota</taxon>
        <taxon>Agaricomycotina</taxon>
        <taxon>Agaricomycetes</taxon>
        <taxon>Agaricomycetidae</taxon>
        <taxon>Agaricales</taxon>
        <taxon>Marasmiineae</taxon>
        <taxon>Omphalotaceae</taxon>
        <taxon>Collybiopsis</taxon>
    </lineage>
</organism>
<accession>A0A8H5MGG1</accession>
<proteinExistence type="predicted"/>
<protein>
    <submittedName>
        <fullName evidence="7">Uncharacterized protein</fullName>
    </submittedName>
</protein>
<dbReference type="Pfam" id="PF04193">
    <property type="entry name" value="PQ-loop"/>
    <property type="match status" value="1"/>
</dbReference>
<dbReference type="Gene3D" id="1.20.1280.290">
    <property type="match status" value="1"/>
</dbReference>
<feature type="transmembrane region" description="Helical" evidence="6">
    <location>
        <begin position="268"/>
        <end position="291"/>
    </location>
</feature>